<dbReference type="AlphaFoldDB" id="A0A2A4Z2G1"/>
<name>A0A2A4Z2G1_9PROT</name>
<evidence type="ECO:0000256" key="2">
    <source>
        <dbReference type="ARBA" id="ARBA00022448"/>
    </source>
</evidence>
<comment type="caution">
    <text evidence="21">The sequence shown here is derived from an EMBL/GenBank/DDBJ whole genome shotgun (WGS) entry which is preliminary data.</text>
</comment>
<keyword evidence="3" id="KW-1003">Cell membrane</keyword>
<dbReference type="SUPFAM" id="SSF51206">
    <property type="entry name" value="cAMP-binding domain-like"/>
    <property type="match status" value="1"/>
</dbReference>
<organism evidence="21">
    <name type="scientific">OCS116 cluster bacterium</name>
    <dbReference type="NCBI Taxonomy" id="2030921"/>
    <lineage>
        <taxon>Bacteria</taxon>
        <taxon>Pseudomonadati</taxon>
        <taxon>Pseudomonadota</taxon>
        <taxon>Alphaproteobacteria</taxon>
        <taxon>OCS116 cluster</taxon>
    </lineage>
</organism>
<dbReference type="InterPro" id="IPR014710">
    <property type="entry name" value="RmlC-like_jellyroll"/>
</dbReference>
<dbReference type="Gene3D" id="2.60.120.10">
    <property type="entry name" value="Jelly Rolls"/>
    <property type="match status" value="1"/>
</dbReference>
<keyword evidence="13 19" id="KW-0472">Membrane</keyword>
<dbReference type="Gene3D" id="1.20.120.350">
    <property type="entry name" value="Voltage-gated potassium channels. Chain C"/>
    <property type="match status" value="1"/>
</dbReference>
<comment type="subcellular location">
    <subcellularLocation>
        <location evidence="1">Cell membrane</location>
        <topology evidence="1">Multi-pass membrane protein</topology>
    </subcellularLocation>
</comment>
<dbReference type="PANTHER" id="PTHR11537:SF254">
    <property type="entry name" value="POTASSIUM VOLTAGE-GATED CHANNEL PROTEIN SHAB"/>
    <property type="match status" value="1"/>
</dbReference>
<keyword evidence="14" id="KW-0114">cAMP</keyword>
<feature type="transmembrane region" description="Helical" evidence="19">
    <location>
        <begin position="223"/>
        <end position="246"/>
    </location>
</feature>
<keyword evidence="2" id="KW-0813">Transport</keyword>
<keyword evidence="4" id="KW-0633">Potassium transport</keyword>
<dbReference type="SMART" id="SM00100">
    <property type="entry name" value="cNMP"/>
    <property type="match status" value="1"/>
</dbReference>
<evidence type="ECO:0000256" key="14">
    <source>
        <dbReference type="ARBA" id="ARBA00023149"/>
    </source>
</evidence>
<evidence type="ECO:0000256" key="3">
    <source>
        <dbReference type="ARBA" id="ARBA00022475"/>
    </source>
</evidence>
<feature type="transmembrane region" description="Helical" evidence="19">
    <location>
        <begin position="194"/>
        <end position="211"/>
    </location>
</feature>
<evidence type="ECO:0000256" key="19">
    <source>
        <dbReference type="SAM" id="Phobius"/>
    </source>
</evidence>
<evidence type="ECO:0000256" key="13">
    <source>
        <dbReference type="ARBA" id="ARBA00023136"/>
    </source>
</evidence>
<keyword evidence="5" id="KW-0116">cAMP-binding</keyword>
<keyword evidence="16" id="KW-0407">Ion channel</keyword>
<evidence type="ECO:0000259" key="20">
    <source>
        <dbReference type="PROSITE" id="PS50042"/>
    </source>
</evidence>
<keyword evidence="11 19" id="KW-1133">Transmembrane helix</keyword>
<feature type="domain" description="Cyclic nucleotide-binding" evidence="20">
    <location>
        <begin position="267"/>
        <end position="381"/>
    </location>
</feature>
<keyword evidence="8" id="KW-0631">Potassium channel</keyword>
<evidence type="ECO:0000256" key="1">
    <source>
        <dbReference type="ARBA" id="ARBA00004651"/>
    </source>
</evidence>
<keyword evidence="12" id="KW-0406">Ion transport</keyword>
<keyword evidence="15" id="KW-1071">Ligand-gated ion channel</keyword>
<feature type="transmembrane region" description="Helical" evidence="19">
    <location>
        <begin position="98"/>
        <end position="118"/>
    </location>
</feature>
<dbReference type="Pfam" id="PF00520">
    <property type="entry name" value="Ion_trans"/>
    <property type="match status" value="1"/>
</dbReference>
<comment type="function">
    <text evidence="17">Cyclic nucleotide-regulated potassium channel activated by cAMP.</text>
</comment>
<evidence type="ECO:0000256" key="12">
    <source>
        <dbReference type="ARBA" id="ARBA00023065"/>
    </source>
</evidence>
<dbReference type="InterPro" id="IPR027359">
    <property type="entry name" value="Volt_channel_dom_sf"/>
</dbReference>
<dbReference type="FunFam" id="1.10.287.70:FF:000181">
    <property type="entry name" value="Cyclic nucleotide-gated potassium channel mll3241"/>
    <property type="match status" value="1"/>
</dbReference>
<gene>
    <name evidence="21" type="ORF">COB13_09050</name>
</gene>
<evidence type="ECO:0000256" key="11">
    <source>
        <dbReference type="ARBA" id="ARBA00022989"/>
    </source>
</evidence>
<comment type="similarity">
    <text evidence="18">Belongs to the potassium channel family.</text>
</comment>
<evidence type="ECO:0000256" key="5">
    <source>
        <dbReference type="ARBA" id="ARBA00022566"/>
    </source>
</evidence>
<protein>
    <submittedName>
        <fullName evidence="21">Cyclic nucleotide-binding protein</fullName>
    </submittedName>
</protein>
<evidence type="ECO:0000256" key="18">
    <source>
        <dbReference type="ARBA" id="ARBA00060926"/>
    </source>
</evidence>
<evidence type="ECO:0000256" key="10">
    <source>
        <dbReference type="ARBA" id="ARBA00022958"/>
    </source>
</evidence>
<dbReference type="GO" id="GO:0030552">
    <property type="term" value="F:cAMP binding"/>
    <property type="evidence" value="ECO:0007669"/>
    <property type="project" value="UniProtKB-KW"/>
</dbReference>
<evidence type="ECO:0000256" key="7">
    <source>
        <dbReference type="ARBA" id="ARBA00022741"/>
    </source>
</evidence>
<keyword evidence="9" id="KW-0851">Voltage-gated channel</keyword>
<dbReference type="EMBL" id="NVUS01000010">
    <property type="protein sequence ID" value="PCJ00746.1"/>
    <property type="molecule type" value="Genomic_DNA"/>
</dbReference>
<feature type="transmembrane region" description="Helical" evidence="19">
    <location>
        <begin position="28"/>
        <end position="46"/>
    </location>
</feature>
<evidence type="ECO:0000313" key="21">
    <source>
        <dbReference type="EMBL" id="PCJ00746.1"/>
    </source>
</evidence>
<dbReference type="CDD" id="cd00038">
    <property type="entry name" value="CAP_ED"/>
    <property type="match status" value="1"/>
</dbReference>
<dbReference type="PRINTS" id="PR00169">
    <property type="entry name" value="KCHANNEL"/>
</dbReference>
<feature type="transmembrane region" description="Helical" evidence="19">
    <location>
        <begin position="58"/>
        <end position="77"/>
    </location>
</feature>
<accession>A0A2A4Z2G1</accession>
<evidence type="ECO:0000256" key="15">
    <source>
        <dbReference type="ARBA" id="ARBA00023286"/>
    </source>
</evidence>
<reference key="1">
    <citation type="submission" date="2017-08" db="EMBL/GenBank/DDBJ databases">
        <title>A dynamic microbial community with high functional redundancy inhabits the cold, oxic subseafloor aquifer.</title>
        <authorList>
            <person name="Tully B.J."/>
            <person name="Wheat C.G."/>
            <person name="Glazer B.T."/>
            <person name="Huber J.A."/>
        </authorList>
    </citation>
    <scope>NUCLEOTIDE SEQUENCE [LARGE SCALE GENOMIC DNA]</scope>
</reference>
<dbReference type="Pfam" id="PF00027">
    <property type="entry name" value="cNMP_binding"/>
    <property type="match status" value="1"/>
</dbReference>
<keyword evidence="7" id="KW-0547">Nucleotide-binding</keyword>
<dbReference type="GO" id="GO:0008076">
    <property type="term" value="C:voltage-gated potassium channel complex"/>
    <property type="evidence" value="ECO:0007669"/>
    <property type="project" value="InterPro"/>
</dbReference>
<dbReference type="SUPFAM" id="SSF81324">
    <property type="entry name" value="Voltage-gated potassium channels"/>
    <property type="match status" value="1"/>
</dbReference>
<feature type="transmembrane region" description="Helical" evidence="19">
    <location>
        <begin position="160"/>
        <end position="182"/>
    </location>
</feature>
<evidence type="ECO:0000256" key="9">
    <source>
        <dbReference type="ARBA" id="ARBA00022882"/>
    </source>
</evidence>
<dbReference type="PANTHER" id="PTHR11537">
    <property type="entry name" value="VOLTAGE-GATED POTASSIUM CHANNEL"/>
    <property type="match status" value="1"/>
</dbReference>
<evidence type="ECO:0000256" key="8">
    <source>
        <dbReference type="ARBA" id="ARBA00022826"/>
    </source>
</evidence>
<evidence type="ECO:0000256" key="16">
    <source>
        <dbReference type="ARBA" id="ARBA00023303"/>
    </source>
</evidence>
<dbReference type="InterPro" id="IPR018490">
    <property type="entry name" value="cNMP-bd_dom_sf"/>
</dbReference>
<dbReference type="GO" id="GO:0001508">
    <property type="term" value="P:action potential"/>
    <property type="evidence" value="ECO:0007669"/>
    <property type="project" value="TreeGrafter"/>
</dbReference>
<reference evidence="21" key="2">
    <citation type="journal article" date="2018" name="ISME J.">
        <title>A dynamic microbial community with high functional redundancy inhabits the cold, oxic subseafloor aquifer.</title>
        <authorList>
            <person name="Tully B.J."/>
            <person name="Wheat C.G."/>
            <person name="Glazer B.T."/>
            <person name="Huber J.A."/>
        </authorList>
    </citation>
    <scope>NUCLEOTIDE SEQUENCE</scope>
    <source>
        <strain evidence="21">NORP83</strain>
    </source>
</reference>
<dbReference type="GO" id="GO:0005249">
    <property type="term" value="F:voltage-gated potassium channel activity"/>
    <property type="evidence" value="ECO:0007669"/>
    <property type="project" value="InterPro"/>
</dbReference>
<sequence>MDMGHKTFRYKIYILLEVNPAKYLPSKILNIFLIILIVANVFAFAMGTVDSLAAKYGIFFEWFNIFSVAVFTLEYLARIWCVVEYPHLKHVTPLKARFGYMFRPIAFIDLVSILPFYLGNIFGIDLRGLRILRLLRILKLARYSPAIETLGRTVYNERRALWGSLIIMICLILFSSTLMYLIEQDAQPEKFGSIPMAAWWAVSTLTTIGYGDAVPITAFGKLVGGVFMMLGLGMFALPIGILATGFSQEANRRQFVISWGMVSRVPVFHGLNPETISSIMSMLKARTYTMGHVVFKAGDIAEQMFFITSGEAKAEMEEGEFKLKEGDYFGELALLEDRVHSGTISATTQLHVLELDKNDFQYLLSIHPEINQKIREEAMVRQNEVATAMTTDKSNV</sequence>
<dbReference type="InterPro" id="IPR028325">
    <property type="entry name" value="VG_K_chnl"/>
</dbReference>
<dbReference type="InterPro" id="IPR005821">
    <property type="entry name" value="Ion_trans_dom"/>
</dbReference>
<proteinExistence type="inferred from homology"/>
<evidence type="ECO:0000256" key="17">
    <source>
        <dbReference type="ARBA" id="ARBA00058429"/>
    </source>
</evidence>
<dbReference type="Gene3D" id="1.10.287.70">
    <property type="match status" value="1"/>
</dbReference>
<keyword evidence="6 19" id="KW-0812">Transmembrane</keyword>
<evidence type="ECO:0000256" key="4">
    <source>
        <dbReference type="ARBA" id="ARBA00022538"/>
    </source>
</evidence>
<keyword evidence="10" id="KW-0630">Potassium</keyword>
<evidence type="ECO:0000256" key="6">
    <source>
        <dbReference type="ARBA" id="ARBA00022692"/>
    </source>
</evidence>
<dbReference type="InterPro" id="IPR000595">
    <property type="entry name" value="cNMP-bd_dom"/>
</dbReference>
<dbReference type="PROSITE" id="PS50042">
    <property type="entry name" value="CNMP_BINDING_3"/>
    <property type="match status" value="1"/>
</dbReference>